<dbReference type="CDD" id="cd00171">
    <property type="entry name" value="Sec7"/>
    <property type="match status" value="1"/>
</dbReference>
<feature type="compositionally biased region" description="Basic and acidic residues" evidence="1">
    <location>
        <begin position="550"/>
        <end position="567"/>
    </location>
</feature>
<evidence type="ECO:0000313" key="3">
    <source>
        <dbReference type="EMBL" id="EGD96401.1"/>
    </source>
</evidence>
<dbReference type="Gene3D" id="1.10.220.20">
    <property type="match status" value="1"/>
</dbReference>
<organism evidence="3 4">
    <name type="scientific">Trichophyton tonsurans (strain CBS 112818)</name>
    <name type="common">Scalp ringworm fungus</name>
    <dbReference type="NCBI Taxonomy" id="647933"/>
    <lineage>
        <taxon>Eukaryota</taxon>
        <taxon>Fungi</taxon>
        <taxon>Dikarya</taxon>
        <taxon>Ascomycota</taxon>
        <taxon>Pezizomycotina</taxon>
        <taxon>Eurotiomycetes</taxon>
        <taxon>Eurotiomycetidae</taxon>
        <taxon>Onygenales</taxon>
        <taxon>Arthrodermataceae</taxon>
        <taxon>Trichophyton</taxon>
    </lineage>
</organism>
<dbReference type="GO" id="GO:0016192">
    <property type="term" value="P:vesicle-mediated transport"/>
    <property type="evidence" value="ECO:0007669"/>
    <property type="project" value="UniProtKB-ARBA"/>
</dbReference>
<dbReference type="GO" id="GO:0005085">
    <property type="term" value="F:guanyl-nucleotide exchange factor activity"/>
    <property type="evidence" value="ECO:0007669"/>
    <property type="project" value="InterPro"/>
</dbReference>
<dbReference type="SUPFAM" id="SSF48425">
    <property type="entry name" value="Sec7 domain"/>
    <property type="match status" value="1"/>
</dbReference>
<feature type="compositionally biased region" description="Polar residues" evidence="1">
    <location>
        <begin position="536"/>
        <end position="545"/>
    </location>
</feature>
<protein>
    <submittedName>
        <fullName evidence="3">Sec7 domain-containing protein</fullName>
    </submittedName>
</protein>
<feature type="region of interest" description="Disordered" evidence="1">
    <location>
        <begin position="533"/>
        <end position="567"/>
    </location>
</feature>
<dbReference type="Proteomes" id="UP000009172">
    <property type="component" value="Unassembled WGS sequence"/>
</dbReference>
<evidence type="ECO:0000259" key="2">
    <source>
        <dbReference type="PROSITE" id="PS50190"/>
    </source>
</evidence>
<reference evidence="4" key="1">
    <citation type="journal article" date="2012" name="MBio">
        <title>Comparative genome analysis of Trichophyton rubrum and related dermatophytes reveals candidate genes involved in infection.</title>
        <authorList>
            <person name="Martinez D.A."/>
            <person name="Oliver B.G."/>
            <person name="Graeser Y."/>
            <person name="Goldberg J.M."/>
            <person name="Li W."/>
            <person name="Martinez-Rossi N.M."/>
            <person name="Monod M."/>
            <person name="Shelest E."/>
            <person name="Barton R.C."/>
            <person name="Birch E."/>
            <person name="Brakhage A.A."/>
            <person name="Chen Z."/>
            <person name="Gurr S.J."/>
            <person name="Heiman D."/>
            <person name="Heitman J."/>
            <person name="Kosti I."/>
            <person name="Rossi A."/>
            <person name="Saif S."/>
            <person name="Samalova M."/>
            <person name="Saunders C.W."/>
            <person name="Shea T."/>
            <person name="Summerbell R.C."/>
            <person name="Xu J."/>
            <person name="Young S."/>
            <person name="Zeng Q."/>
            <person name="Birren B.W."/>
            <person name="Cuomo C.A."/>
            <person name="White T.C."/>
        </authorList>
    </citation>
    <scope>NUCLEOTIDE SEQUENCE [LARGE SCALE GENOMIC DNA]</scope>
    <source>
        <strain evidence="4">CBS 112818</strain>
    </source>
</reference>
<dbReference type="SUPFAM" id="SSF48371">
    <property type="entry name" value="ARM repeat"/>
    <property type="match status" value="1"/>
</dbReference>
<dbReference type="InterPro" id="IPR056604">
    <property type="entry name" value="GBF1-like_TPR"/>
</dbReference>
<feature type="domain" description="SEC7" evidence="2">
    <location>
        <begin position="658"/>
        <end position="848"/>
    </location>
</feature>
<dbReference type="HOGENOM" id="CLU_001204_3_1_1"/>
<dbReference type="GO" id="GO:0032012">
    <property type="term" value="P:regulation of ARF protein signal transduction"/>
    <property type="evidence" value="ECO:0007669"/>
    <property type="project" value="InterPro"/>
</dbReference>
<dbReference type="GO" id="GO:0005794">
    <property type="term" value="C:Golgi apparatus"/>
    <property type="evidence" value="ECO:0007669"/>
    <property type="project" value="UniProtKB-ARBA"/>
</dbReference>
<dbReference type="InterPro" id="IPR000904">
    <property type="entry name" value="Sec7_dom"/>
</dbReference>
<dbReference type="Gene3D" id="1.10.1000.11">
    <property type="entry name" value="Arf Nucleotide-binding Site Opener,domain 2"/>
    <property type="match status" value="1"/>
</dbReference>
<proteinExistence type="predicted"/>
<feature type="compositionally biased region" description="Basic and acidic residues" evidence="1">
    <location>
        <begin position="1"/>
        <end position="11"/>
    </location>
</feature>
<accession>F2RYK2</accession>
<keyword evidence="4" id="KW-1185">Reference proteome</keyword>
<name>F2RYK2_TRIT1</name>
<dbReference type="PROSITE" id="PS50190">
    <property type="entry name" value="SEC7"/>
    <property type="match status" value="1"/>
</dbReference>
<dbReference type="InterPro" id="IPR023394">
    <property type="entry name" value="Sec7_C_sf"/>
</dbReference>
<dbReference type="Pfam" id="PF23325">
    <property type="entry name" value="TPR_28"/>
    <property type="match status" value="1"/>
</dbReference>
<feature type="region of interest" description="Disordered" evidence="1">
    <location>
        <begin position="1"/>
        <end position="33"/>
    </location>
</feature>
<dbReference type="OrthoDB" id="10258608at2759"/>
<feature type="compositionally biased region" description="Polar residues" evidence="1">
    <location>
        <begin position="344"/>
        <end position="357"/>
    </location>
</feature>
<dbReference type="PANTHER" id="PTHR10663:SF388">
    <property type="entry name" value="GOLGI-SPECIFIC BREFELDIN A-RESISTANCE GUANINE NUCLEOTIDE EXCHANGE FACTOR 1"/>
    <property type="match status" value="1"/>
</dbReference>
<gene>
    <name evidence="3" type="ORF">TESG_03849</name>
</gene>
<dbReference type="InterPro" id="IPR032691">
    <property type="entry name" value="Mon2/Sec7/BIG1-like_HUS"/>
</dbReference>
<dbReference type="InterPro" id="IPR016024">
    <property type="entry name" value="ARM-type_fold"/>
</dbReference>
<feature type="region of interest" description="Disordered" evidence="1">
    <location>
        <begin position="93"/>
        <end position="126"/>
    </location>
</feature>
<evidence type="ECO:0000313" key="4">
    <source>
        <dbReference type="Proteomes" id="UP000009172"/>
    </source>
</evidence>
<feature type="compositionally biased region" description="Polar residues" evidence="1">
    <location>
        <begin position="12"/>
        <end position="28"/>
    </location>
</feature>
<dbReference type="EMBL" id="GG698494">
    <property type="protein sequence ID" value="EGD96401.1"/>
    <property type="molecule type" value="Genomic_DNA"/>
</dbReference>
<dbReference type="SMART" id="SM00222">
    <property type="entry name" value="Sec7"/>
    <property type="match status" value="1"/>
</dbReference>
<dbReference type="Pfam" id="PF01369">
    <property type="entry name" value="Sec7"/>
    <property type="match status" value="1"/>
</dbReference>
<dbReference type="InterPro" id="IPR035999">
    <property type="entry name" value="Sec7_dom_sf"/>
</dbReference>
<feature type="region of interest" description="Disordered" evidence="1">
    <location>
        <begin position="340"/>
        <end position="373"/>
    </location>
</feature>
<dbReference type="Pfam" id="PF12783">
    <property type="entry name" value="Sec7-like_HUS"/>
    <property type="match status" value="1"/>
</dbReference>
<dbReference type="PANTHER" id="PTHR10663">
    <property type="entry name" value="GUANYL-NUCLEOTIDE EXCHANGE FACTOR"/>
    <property type="match status" value="1"/>
</dbReference>
<evidence type="ECO:0000256" key="1">
    <source>
        <dbReference type="SAM" id="MobiDB-lite"/>
    </source>
</evidence>
<feature type="compositionally biased region" description="Polar residues" evidence="1">
    <location>
        <begin position="103"/>
        <end position="121"/>
    </location>
</feature>
<feature type="region of interest" description="Disordered" evidence="1">
    <location>
        <begin position="1575"/>
        <end position="1646"/>
    </location>
</feature>
<sequence length="1646" mass="182192">MSLELQRDNNDGQHTLHNQPLEQPTSSPLRGARINRDCNMVPLRAAAPIAINPIALVTTECIAVTSAMRKHARWAHSSVAAILGGGVSSRSMDRDTSIPLGTGNISLGSKPAQNHSASKSGTPDAEGDYSLAGRWGLRGRRGKSIQDNPLMSAFTRLRIDLKDCKDIRLFDTPCLLHPFLQVIRSSSTSAPITSLALSAITKFFAYNIINHDSPRLSVALQLLSAAITHCRFEASDSAADEIVLLRILKLMEGMLSRPEGELLGDESVCEMMETGLSMCCQVRLSEVLRRSAEMSMVNMCQIIFQRLARLDVDSEQPEGGAGNADTEETLRNLKMDPSVDGETVASQHASSLGTDTTNPEKEERVSGDSLTTIPTLEGVNPAVQADSYEDIEKIAPYGLPSIRELFRVLIDLLDPHNPQHTDAMRVMSLRIIDVALEVSGPSIARHPSLAQLAKDDLCRHLFQLIRSDNIVILNSSLRVAGTLLATCRRVLKLQQELFLSYLVACLHPRVEIPKEEGIDPSLYAGVPRAPKLVKPSPSQAGSGRSTPVPVKDRQKLGMEGGSRKPEAREAMVESIGALVRIPNFMAELFMNYDCDVDQADLCEDMVGLLSRNAFPDSATWSTTNVPPLCLDALLGYVQFLADRLDQEPPSTADTDLKRLRSQREKKKIIIQGTAKFNEKPKAGIAFLASKGIIQNPDDPLAVAKFLKGTTRVSKKELGDFLSHRSNEALLDAFIGLQDFKGKNVVEALRELLGSLRLPGEAPLIARIVTVFSEKYLDAVHPEEIADKDSLFVLTYAIILLNTDMYNPNIKPQNKMSYEGFARNLRGVNNGKDFSTEYLQDIYSSIRNSEIILPDEHENKQAFDFAWKELLVKAKTAGNLSLCETNAFDADMFEATWQPVIATLSYVFMSASDDAVFSRVVIGFDQCAQIAAKYKLKDVMDRIIYCLSSISTLASATPSNTSLNTEIQAGKKSVMVSELAVRLGRDFRAQLATAVLFRVIVGNEAIIQQNGWEHIIQILHNLFINSLIPQFDSFFKVLDMPPIPLQPPSQVIDRDNRENDTSLLSAFTSYLSSYAADDPPEPSDEELENTLCTVDCINACDIAQLFNNLKVMPLDSVVIFVESLLSELPDTGAAVIVVKPERPAPNPHRSEGSKVDKNKPAYKPGVLYILELSTVLTLRDTGTIERLGDKLTSVLQDIVRDAKNIHPLTLSRAVYYLLTLLRHSYEHPFMRPPVVLHIISSFDQPILEVVAAPVVTGLLQCINESEALKNELSMSPDFWSILQRLHQHQEAAQMAFELLQSIVESTVPVITADNYEAAVNLLNDFATAGGIATVREIKREMALRRPKPVRQVRVRDNPYVIRGTKAIGVIYRVTGRIPALIQHSHLEKNEAWAAYWSPIFNSLTTQGLNPCRDIRNQTMSALQRSLLSSELASTDHTKWVTIFKKVLFPLILELLKPEVYQSDPLGMSETRVQAATLLCKIFLHYLVLLSEWGEEDEMSDWWSLVFENILHRRINWPDEADQLEEAVPESLKNILLVMANGGYLVAPPNNDPGKERIWTETQKRLDRFLPNLFGEIFPTTPADAPSSRHGGSRTMRPEAKQQGNSDSVDSKDKSVDMPEDTGSTADTEKAKVGQAEPTAAEPGDEVE</sequence>